<keyword evidence="5" id="KW-0865">Zymogen</keyword>
<protein>
    <recommendedName>
        <fullName evidence="13">Glucan 1,3-beta-glucosidase</fullName>
    </recommendedName>
</protein>
<evidence type="ECO:0000256" key="8">
    <source>
        <dbReference type="SAM" id="SignalP"/>
    </source>
</evidence>
<evidence type="ECO:0000313" key="11">
    <source>
        <dbReference type="EMBL" id="PGH05275.1"/>
    </source>
</evidence>
<dbReference type="OrthoDB" id="1046782at2759"/>
<evidence type="ECO:0000256" key="7">
    <source>
        <dbReference type="SAM" id="MobiDB-lite"/>
    </source>
</evidence>
<reference evidence="11 12" key="1">
    <citation type="submission" date="2017-10" db="EMBL/GenBank/DDBJ databases">
        <title>Comparative genomics in systemic dimorphic fungi from Ajellomycetaceae.</title>
        <authorList>
            <person name="Munoz J.F."/>
            <person name="Mcewen J.G."/>
            <person name="Clay O.K."/>
            <person name="Cuomo C.A."/>
        </authorList>
    </citation>
    <scope>NUCLEOTIDE SEQUENCE [LARGE SCALE GENOMIC DNA]</scope>
    <source>
        <strain evidence="11 12">UAMH130</strain>
    </source>
</reference>
<feature type="region of interest" description="Disordered" evidence="7">
    <location>
        <begin position="1902"/>
        <end position="1930"/>
    </location>
</feature>
<evidence type="ECO:0000256" key="6">
    <source>
        <dbReference type="ARBA" id="ARBA00023180"/>
    </source>
</evidence>
<evidence type="ECO:0000256" key="5">
    <source>
        <dbReference type="ARBA" id="ARBA00023145"/>
    </source>
</evidence>
<dbReference type="InterPro" id="IPR024535">
    <property type="entry name" value="RHGA/B-epi-like_pectate_lyase"/>
</dbReference>
<feature type="region of interest" description="Disordered" evidence="7">
    <location>
        <begin position="109"/>
        <end position="128"/>
    </location>
</feature>
<accession>A0A2B7X8I5</accession>
<dbReference type="EMBL" id="PDNC01000031">
    <property type="protein sequence ID" value="PGH05275.1"/>
    <property type="molecule type" value="Genomic_DNA"/>
</dbReference>
<keyword evidence="3 8" id="KW-0732">Signal</keyword>
<dbReference type="STRING" id="2060905.A0A2B7X8I5"/>
<comment type="caution">
    <text evidence="11">The sequence shown here is derived from an EMBL/GenBank/DDBJ whole genome shotgun (WGS) entry which is preliminary data.</text>
</comment>
<dbReference type="CDD" id="cd23668">
    <property type="entry name" value="GH55_beta13glucanase-like"/>
    <property type="match status" value="1"/>
</dbReference>
<dbReference type="PANTHER" id="PTHR33928:SF2">
    <property type="entry name" value="PECTATE LYASE SUPERFAMILY PROTEIN DOMAIN-CONTAINING PROTEIN-RELATED"/>
    <property type="match status" value="1"/>
</dbReference>
<feature type="region of interest" description="Disordered" evidence="7">
    <location>
        <begin position="1007"/>
        <end position="1050"/>
    </location>
</feature>
<feature type="domain" description="Peptidase S8/S53" evidence="9">
    <location>
        <begin position="1518"/>
        <end position="1767"/>
    </location>
</feature>
<dbReference type="CDD" id="cd00306">
    <property type="entry name" value="Peptidases_S8_S53"/>
    <property type="match status" value="1"/>
</dbReference>
<dbReference type="Proteomes" id="UP000224080">
    <property type="component" value="Unassembled WGS sequence"/>
</dbReference>
<evidence type="ECO:0000256" key="4">
    <source>
        <dbReference type="ARBA" id="ARBA00023026"/>
    </source>
</evidence>
<dbReference type="GO" id="GO:0004650">
    <property type="term" value="F:polygalacturonase activity"/>
    <property type="evidence" value="ECO:0007669"/>
    <property type="project" value="InterPro"/>
</dbReference>
<evidence type="ECO:0000256" key="1">
    <source>
        <dbReference type="ARBA" id="ARBA00004613"/>
    </source>
</evidence>
<feature type="chain" id="PRO_5012383182" description="Glucan 1,3-beta-glucosidase" evidence="8">
    <location>
        <begin position="19"/>
        <end position="2127"/>
    </location>
</feature>
<feature type="domain" description="Rhamnogalacturonase A/B/Epimerase-like pectate lyase" evidence="10">
    <location>
        <begin position="156"/>
        <end position="386"/>
    </location>
</feature>
<dbReference type="InterPro" id="IPR039279">
    <property type="entry name" value="QRT3-like"/>
</dbReference>
<evidence type="ECO:0000259" key="9">
    <source>
        <dbReference type="Pfam" id="PF00082"/>
    </source>
</evidence>
<dbReference type="GO" id="GO:0004252">
    <property type="term" value="F:serine-type endopeptidase activity"/>
    <property type="evidence" value="ECO:0007669"/>
    <property type="project" value="InterPro"/>
</dbReference>
<evidence type="ECO:0000256" key="3">
    <source>
        <dbReference type="ARBA" id="ARBA00022729"/>
    </source>
</evidence>
<comment type="subcellular location">
    <subcellularLocation>
        <location evidence="1">Secreted</location>
    </subcellularLocation>
</comment>
<organism evidence="11 12">
    <name type="scientific">Blastomyces parvus</name>
    <dbReference type="NCBI Taxonomy" id="2060905"/>
    <lineage>
        <taxon>Eukaryota</taxon>
        <taxon>Fungi</taxon>
        <taxon>Dikarya</taxon>
        <taxon>Ascomycota</taxon>
        <taxon>Pezizomycotina</taxon>
        <taxon>Eurotiomycetes</taxon>
        <taxon>Eurotiomycetidae</taxon>
        <taxon>Onygenales</taxon>
        <taxon>Ajellomycetaceae</taxon>
        <taxon>Blastomyces</taxon>
    </lineage>
</organism>
<dbReference type="Pfam" id="PF00082">
    <property type="entry name" value="Peptidase_S8"/>
    <property type="match status" value="1"/>
</dbReference>
<keyword evidence="4" id="KW-0843">Virulence</keyword>
<dbReference type="GO" id="GO:0005576">
    <property type="term" value="C:extracellular region"/>
    <property type="evidence" value="ECO:0007669"/>
    <property type="project" value="UniProtKB-SubCell"/>
</dbReference>
<dbReference type="GO" id="GO:0006508">
    <property type="term" value="P:proteolysis"/>
    <property type="evidence" value="ECO:0007669"/>
    <property type="project" value="InterPro"/>
</dbReference>
<feature type="compositionally biased region" description="Polar residues" evidence="7">
    <location>
        <begin position="1035"/>
        <end position="1044"/>
    </location>
</feature>
<dbReference type="Gene3D" id="3.40.50.200">
    <property type="entry name" value="Peptidase S8/S53 domain"/>
    <property type="match status" value="1"/>
</dbReference>
<dbReference type="Pfam" id="PF12708">
    <property type="entry name" value="Pect-lyase_RHGA_epim"/>
    <property type="match status" value="1"/>
</dbReference>
<evidence type="ECO:0008006" key="13">
    <source>
        <dbReference type="Google" id="ProtNLM"/>
    </source>
</evidence>
<dbReference type="InterPro" id="IPR012334">
    <property type="entry name" value="Pectin_lyas_fold"/>
</dbReference>
<dbReference type="SUPFAM" id="SSF52743">
    <property type="entry name" value="Subtilisin-like"/>
    <property type="match status" value="1"/>
</dbReference>
<dbReference type="InterPro" id="IPR000209">
    <property type="entry name" value="Peptidase_S8/S53_dom"/>
</dbReference>
<dbReference type="Gene3D" id="2.160.20.10">
    <property type="entry name" value="Single-stranded right-handed beta-helix, Pectin lyase-like"/>
    <property type="match status" value="2"/>
</dbReference>
<dbReference type="SUPFAM" id="SSF51126">
    <property type="entry name" value="Pectin lyase-like"/>
    <property type="match status" value="2"/>
</dbReference>
<dbReference type="InterPro" id="IPR011050">
    <property type="entry name" value="Pectin_lyase_fold/virulence"/>
</dbReference>
<keyword evidence="6" id="KW-0325">Glycoprotein</keyword>
<evidence type="ECO:0000259" key="10">
    <source>
        <dbReference type="Pfam" id="PF12708"/>
    </source>
</evidence>
<keyword evidence="2" id="KW-0964">Secreted</keyword>
<dbReference type="InterPro" id="IPR036852">
    <property type="entry name" value="Peptidase_S8/S53_dom_sf"/>
</dbReference>
<evidence type="ECO:0000313" key="12">
    <source>
        <dbReference type="Proteomes" id="UP000224080"/>
    </source>
</evidence>
<gene>
    <name evidence="11" type="ORF">GX51_02996</name>
</gene>
<dbReference type="PANTHER" id="PTHR33928">
    <property type="entry name" value="POLYGALACTURONASE QRT3"/>
    <property type="match status" value="1"/>
</dbReference>
<keyword evidence="12" id="KW-1185">Reference proteome</keyword>
<evidence type="ECO:0000256" key="2">
    <source>
        <dbReference type="ARBA" id="ARBA00022525"/>
    </source>
</evidence>
<sequence>MASLKLFLGLLFCVAGEANLLYDSTRYPNLPSYGPQPNAPYMVDNQYNYFKVAPDKGKSLSLNDCYMECNLFEIYVNLVIGKQNGPVWLESSSFKNYMSTFKQPAQLNHTSDDKSGNLKSPAGSSNVTTTASSYWLPKLAPLGKASAFSCNDYEFYRDVVEYGADNTGEEDATEAINAAIEDGNRCGLECGNTFAQGAIIYFPPGTYKICRPVIQLYYTQFIGDAVDPPTIKGCDTFQGIALFDTDPYIPNGNGQNWYINQNQFFRQIRNFIFDLTEMPLTTDDDDQPLVPTGIHWQVSQACSLQNLVFNMPEATDSNKVTHVGIFMENGSGGFVSDLEFNGGNIGWRAGSQQYTAMNLKFNGCLTAVQMVWDWGFNWQRIEIDGGAIAFNISGRGGSTGQGIGSVSIIADSKISNCPIAILTNSREDGINGPPNIVIDNLEMDNVETTVKSEDGDVILDGTDHIGLWAIGRRYKGYEGTYTSGEVEAPSKGKRLLDKDGKLFYRPRPQYEDLTVDQFLIATENGCKNDGTGDNTGDINAFLEKAHKDRKIAYFPAGIYRVGGTVVIPTGSRVQGSSWSQIQGAGFYFNDLHNPRVVVQVGEKGDVGDMEIVDMMFTVQGATAGAIVLEWNVHENSQGSAAMWDSHVRVGGALGTDLDIETCPKFEFSDACICASLLFHVTPQASGYFENVWIWLADHDNDMSVYDSPDKIANQISLYAARGTLIESEGPSWFYGTGSEHTVMYQYQVYGAKDIYLGHIQTETPYYQPVPIAPLPFVSAKEFPGDPSFEECKTTGCSTAWGLRIINSEGVTLHGSGLYSFFQEYYQDCIPTFNCQEQVLEVRGSKDVALFNIFTVGIVKIGTGINDGAVFQNDSNQSGFTTEVSVWLPLPGDDEYDIVYVGPEVYDKPSVTCPADCILVFPTSSLASSTTIDPGKYTTSVEYGQRSTTVIDGREVPTFYTTVTTITLDIDEITTDGMPYSNINITGGQPSATLTVLPSIDISPIPVPLPDGEGKTTTRNITVPPWPDITRGPPESWSNSNTAPTDGTKEGIYRTPFVTTVVATQPTVSTLSFPSTVSPIVVKCPPNSKVPFNTPKTTPTINCRIPTTVSIGFTCPATKVVTFIGSSTGVFTVDCTVSTTFTEPGGTITPGPTNEPTSTLPLPVWSTWPPKAITPIEEEVEEPEPGKTTCNLWFFSICLNRDTNKFGGLSWILPPGIYPPGPPPARAINLPSWTIKPPLPPWPPITVGRDNIITYPKEEPTKCEKQSASICATSVFTTTTTTGPITSTITSTSSTCDTIYGCSASDWATTTTQPDNCPLPTAQPVKAAAPPPIPPPGCPANAIVYPSNMKDVGQIPQLLEKYKGKYVEIKSDALQLTPFYWVPFLDQETMDALLQSPDVSDAYYYESWNAQANLRNPRGSSKGESNLAAGATFHGQEDDNRFKNGNRTVLDVGNTTQLNKRAVKTREHGLIWDLSQISMPKNYIWKSPNSHTIGEDEEFQFHYDDISGEDQYIYIFNEDGIWEDHPEMAYHNDIEFLKPRVDYGYFPPEPPDLKHGTRVASKILGANLGVCQSCTLIVVELYGADQAPLPNLIWERYIEQLLHVLEDVIEKRRQGKAAINMSFKFAPHILRDQFLNRLYDIFTLLDGRNVVLLAGAGNEGDIHRPINTYPSLFGNPAEVGQRYLKNLIVVGATDENGHLADLSHYSNWMTTFAPGEDVYAPSLDEGGYETDDGTSLSVALVSGLVGYYRSLPSPWEARLQSPANVKKMIKIFHRRFAVQDEPVDLSRMKPVIWNAQVGERSCLSDYNTIPQWDVDRICPRIKLDLENDSNDGETVESCAPGFGNSLQKLAGSYCPNIPGAGSGGHTISFTSNGGAKPSPTCASGTGCGGRLCTGFFCSPMPTGVPPDRHDPKDPNAGNPVPTTTRPNDPDPTCDDKCKLDKGNRCSCGENGCDDESPSCCANASCPYCECDENGCSPSSPWCCGNDTCEWSRTGGGGGRNPRPEPKTGFVLIAVTSVDSPAPPYIHHYWELWTGVTPHKVHLCNDEPLFKEYTNDTRGAFPPSFGPWTVDSVTCEYIGDEKKAGKLECDPLDVAKTSCFALDPIEKHECTLENPIKWLTVQCDWEAIE</sequence>
<feature type="signal peptide" evidence="8">
    <location>
        <begin position="1"/>
        <end position="18"/>
    </location>
</feature>
<proteinExistence type="predicted"/>
<name>A0A2B7X8I5_9EURO</name>